<proteinExistence type="predicted"/>
<accession>A0A6N3BKW9</accession>
<organism evidence="1">
    <name type="scientific">Clostridium butyricum</name>
    <dbReference type="NCBI Taxonomy" id="1492"/>
    <lineage>
        <taxon>Bacteria</taxon>
        <taxon>Bacillati</taxon>
        <taxon>Bacillota</taxon>
        <taxon>Clostridia</taxon>
        <taxon>Eubacteriales</taxon>
        <taxon>Clostridiaceae</taxon>
        <taxon>Clostridium</taxon>
    </lineage>
</organism>
<evidence type="ECO:0000313" key="1">
    <source>
        <dbReference type="EMBL" id="VYU03308.1"/>
    </source>
</evidence>
<protein>
    <submittedName>
        <fullName evidence="1">Uncharacterized protein</fullName>
    </submittedName>
</protein>
<dbReference type="EMBL" id="CACRTU010000012">
    <property type="protein sequence ID" value="VYU03308.1"/>
    <property type="molecule type" value="Genomic_DNA"/>
</dbReference>
<sequence length="133" mass="14920">MEVIEQAVEKIKEEMSKESNPYIAYIGNYVLENIEVNKPAAEKIAAGSKTISESFKKVQGEARKIAQNGIAMLAEREVISIVTKYFEFEGVQSSVEDIQTKAEVIEFPKKESIENNPKKAQIDFDASLDDFLV</sequence>
<gene>
    <name evidence="1" type="ORF">CBLFYP62_00065</name>
</gene>
<dbReference type="RefSeq" id="WP_045144344.1">
    <property type="nucleotide sequence ID" value="NZ_CACRTU010000012.1"/>
</dbReference>
<reference evidence="1" key="1">
    <citation type="submission" date="2019-11" db="EMBL/GenBank/DDBJ databases">
        <authorList>
            <person name="Feng L."/>
        </authorList>
    </citation>
    <scope>NUCLEOTIDE SEQUENCE</scope>
    <source>
        <strain evidence="1">CButyricumLFYP62</strain>
    </source>
</reference>
<name>A0A6N3BKW9_CLOBU</name>
<dbReference type="AlphaFoldDB" id="A0A6N3BKW9"/>